<keyword evidence="2" id="KW-1185">Reference proteome</keyword>
<evidence type="ECO:0000313" key="1">
    <source>
        <dbReference type="EMBL" id="KAF6165802.1"/>
    </source>
</evidence>
<dbReference type="AlphaFoldDB" id="A0A7J7NFN6"/>
<evidence type="ECO:0000313" key="2">
    <source>
        <dbReference type="Proteomes" id="UP000541444"/>
    </source>
</evidence>
<dbReference type="EMBL" id="JACGCM010000816">
    <property type="protein sequence ID" value="KAF6165802.1"/>
    <property type="molecule type" value="Genomic_DNA"/>
</dbReference>
<proteinExistence type="predicted"/>
<name>A0A7J7NFN6_9MAGN</name>
<dbReference type="Proteomes" id="UP000541444">
    <property type="component" value="Unassembled WGS sequence"/>
</dbReference>
<comment type="caution">
    <text evidence="1">The sequence shown here is derived from an EMBL/GenBank/DDBJ whole genome shotgun (WGS) entry which is preliminary data.</text>
</comment>
<protein>
    <submittedName>
        <fullName evidence="1">Uncharacterized protein</fullName>
    </submittedName>
</protein>
<dbReference type="OrthoDB" id="26679at2759"/>
<organism evidence="1 2">
    <name type="scientific">Kingdonia uniflora</name>
    <dbReference type="NCBI Taxonomy" id="39325"/>
    <lineage>
        <taxon>Eukaryota</taxon>
        <taxon>Viridiplantae</taxon>
        <taxon>Streptophyta</taxon>
        <taxon>Embryophyta</taxon>
        <taxon>Tracheophyta</taxon>
        <taxon>Spermatophyta</taxon>
        <taxon>Magnoliopsida</taxon>
        <taxon>Ranunculales</taxon>
        <taxon>Circaeasteraceae</taxon>
        <taxon>Kingdonia</taxon>
    </lineage>
</organism>
<sequence length="156" mass="17588">MCFFDDCDVLIRSDLEAVLTAILDALFSPKDSEPESCSHQRSIDMFLNAATFSKKVEGCAESSMSLEDFRSWCGHLPSVRKFLGSLLMTPDPGRLGRQVPRLLHSESIDTNYLVLRREYAWHIGGSLSQHELEEWKLLYHSAINGLSFNTFLGSIS</sequence>
<accession>A0A7J7NFN6</accession>
<reference evidence="1 2" key="1">
    <citation type="journal article" date="2020" name="IScience">
        <title>Genome Sequencing of the Endangered Kingdonia uniflora (Circaeasteraceae, Ranunculales) Reveals Potential Mechanisms of Evolutionary Specialization.</title>
        <authorList>
            <person name="Sun Y."/>
            <person name="Deng T."/>
            <person name="Zhang A."/>
            <person name="Moore M.J."/>
            <person name="Landis J.B."/>
            <person name="Lin N."/>
            <person name="Zhang H."/>
            <person name="Zhang X."/>
            <person name="Huang J."/>
            <person name="Zhang X."/>
            <person name="Sun H."/>
            <person name="Wang H."/>
        </authorList>
    </citation>
    <scope>NUCLEOTIDE SEQUENCE [LARGE SCALE GENOMIC DNA]</scope>
    <source>
        <strain evidence="1">TB1705</strain>
        <tissue evidence="1">Leaf</tissue>
    </source>
</reference>
<gene>
    <name evidence="1" type="ORF">GIB67_012699</name>
</gene>